<dbReference type="InterPro" id="IPR009922">
    <property type="entry name" value="DUF1457"/>
</dbReference>
<dbReference type="Proteomes" id="UP001596056">
    <property type="component" value="Unassembled WGS sequence"/>
</dbReference>
<evidence type="ECO:0000256" key="1">
    <source>
        <dbReference type="SAM" id="MobiDB-lite"/>
    </source>
</evidence>
<comment type="caution">
    <text evidence="2">The sequence shown here is derived from an EMBL/GenBank/DDBJ whole genome shotgun (WGS) entry which is preliminary data.</text>
</comment>
<dbReference type="EMBL" id="JBHSNA010000001">
    <property type="protein sequence ID" value="MFC5565131.1"/>
    <property type="molecule type" value="Genomic_DNA"/>
</dbReference>
<reference evidence="3" key="1">
    <citation type="journal article" date="2019" name="Int. J. Syst. Evol. Microbiol.">
        <title>The Global Catalogue of Microorganisms (GCM) 10K type strain sequencing project: providing services to taxonomists for standard genome sequencing and annotation.</title>
        <authorList>
            <consortium name="The Broad Institute Genomics Platform"/>
            <consortium name="The Broad Institute Genome Sequencing Center for Infectious Disease"/>
            <person name="Wu L."/>
            <person name="Ma J."/>
        </authorList>
    </citation>
    <scope>NUCLEOTIDE SEQUENCE [LARGE SCALE GENOMIC DNA]</scope>
    <source>
        <strain evidence="3">KACC 11588</strain>
    </source>
</reference>
<evidence type="ECO:0000313" key="3">
    <source>
        <dbReference type="Proteomes" id="UP001596056"/>
    </source>
</evidence>
<proteinExistence type="predicted"/>
<feature type="region of interest" description="Disordered" evidence="1">
    <location>
        <begin position="1"/>
        <end position="25"/>
    </location>
</feature>
<gene>
    <name evidence="2" type="ORF">ACFPOC_01685</name>
</gene>
<protein>
    <submittedName>
        <fullName evidence="2">PAS domain-containing protein</fullName>
    </submittedName>
</protein>
<dbReference type="Pfam" id="PF07310">
    <property type="entry name" value="PAS_5"/>
    <property type="match status" value="1"/>
</dbReference>
<keyword evidence="3" id="KW-1185">Reference proteome</keyword>
<accession>A0ABW0S8A5</accession>
<evidence type="ECO:0000313" key="2">
    <source>
        <dbReference type="EMBL" id="MFC5565131.1"/>
    </source>
</evidence>
<name>A0ABW0S8A5_9RHOB</name>
<organism evidence="2 3">
    <name type="scientific">Rubellimicrobium aerolatum</name>
    <dbReference type="NCBI Taxonomy" id="490979"/>
    <lineage>
        <taxon>Bacteria</taxon>
        <taxon>Pseudomonadati</taxon>
        <taxon>Pseudomonadota</taxon>
        <taxon>Alphaproteobacteria</taxon>
        <taxon>Rhodobacterales</taxon>
        <taxon>Roseobacteraceae</taxon>
        <taxon>Rubellimicrobium</taxon>
    </lineage>
</organism>
<sequence>MSRDDQPSDLLANLGPTGQRPLSPLFRKVPEGRAAMTLLESYWRELGGDRRPPRRRDLDASRIESALPHAFLLERIAPGIARFRIGGQELCNLAGLELAGLPISSLFAGPGRQRLRVWLDRCFDDPALVDLPVSGWRGVLQPPLTGRLLLLPLADREGRVTRAVGGLFLDRPSRLSRVRLDILEDETLRIEKVGPPAPPIPAVPAAAGPARSARPYLRLVVSND</sequence>
<dbReference type="RefSeq" id="WP_209836837.1">
    <property type="nucleotide sequence ID" value="NZ_JAGGJP010000001.1"/>
</dbReference>